<evidence type="ECO:0000313" key="1">
    <source>
        <dbReference type="EMBL" id="KAI4369239.1"/>
    </source>
</evidence>
<gene>
    <name evidence="1" type="ORF">MLD38_017706</name>
</gene>
<proteinExistence type="predicted"/>
<sequence>MEMRGKEKRMVVYASQRFTSQPLIAVFFARCLLIALVIFHFLRIASARPAILVSGNNPSPDHHCGFGLRCVVLFWFDQVMDATGVSAFMGCSEVCPKEDAVGAFLEYLVNPLLPIKKFSHRGIPSLAEQESVAQQLHGVVILYNYYHRKRHTHLEFMGFDAFCKLLVILNRSLLPHMQYILKYDQIELDDPDKQFSLSEKRIMTACEICTGLDASKGTPVIEGWPISKVAVFLVDTTRENCFLLFNSMTQGVWSLIEKDVETLEIVSDGKQLLKKRKITKRTYRDNSGIDEDNFLQVAFLSLKATGINQDNLSVLESHTIYSISREKSASRLYIMQSGQTSSGATSQVSIRDFIGRLHGPLIQKMADGWGVTQVVEYLNLLPYADILSDWFSRNGQTISPHDVKINVDVEIQGKMKTVEKQSHNTQANNLMETDVKTDKSDAGESAVKYNVESASIEMEASDNSTSAGQAMSRTRQMNAADLVVKKGSVESELRKTEAGPGIDERERALVLHDGSFSENSALVAYQPNLQLLNNLESILSSKDSPISQAAWKVLLRKRARLSLQLRDIVDEIALCDKSIQAVLSGGQDAIALKLELMLEVCNDMLGKVASDERSNELPQQCWLQKTESNGLQGASVNGQDSCSSLDKICNQNAWILPSYDISIVHGGFVAEVTVKCMDLEHSFTGKTCSTPQDARNSAAGLAMMELRSMARIDPNPKSC</sequence>
<comment type="caution">
    <text evidence="1">The sequence shown here is derived from an EMBL/GenBank/DDBJ whole genome shotgun (WGS) entry which is preliminary data.</text>
</comment>
<reference evidence="2" key="1">
    <citation type="journal article" date="2023" name="Front. Plant Sci.">
        <title>Chromosomal-level genome assembly of Melastoma candidum provides insights into trichome evolution.</title>
        <authorList>
            <person name="Zhong Y."/>
            <person name="Wu W."/>
            <person name="Sun C."/>
            <person name="Zou P."/>
            <person name="Liu Y."/>
            <person name="Dai S."/>
            <person name="Zhou R."/>
        </authorList>
    </citation>
    <scope>NUCLEOTIDE SEQUENCE [LARGE SCALE GENOMIC DNA]</scope>
</reference>
<organism evidence="1 2">
    <name type="scientific">Melastoma candidum</name>
    <dbReference type="NCBI Taxonomy" id="119954"/>
    <lineage>
        <taxon>Eukaryota</taxon>
        <taxon>Viridiplantae</taxon>
        <taxon>Streptophyta</taxon>
        <taxon>Embryophyta</taxon>
        <taxon>Tracheophyta</taxon>
        <taxon>Spermatophyta</taxon>
        <taxon>Magnoliopsida</taxon>
        <taxon>eudicotyledons</taxon>
        <taxon>Gunneridae</taxon>
        <taxon>Pentapetalae</taxon>
        <taxon>rosids</taxon>
        <taxon>malvids</taxon>
        <taxon>Myrtales</taxon>
        <taxon>Melastomataceae</taxon>
        <taxon>Melastomatoideae</taxon>
        <taxon>Melastomateae</taxon>
        <taxon>Melastoma</taxon>
    </lineage>
</organism>
<evidence type="ECO:0000313" key="2">
    <source>
        <dbReference type="Proteomes" id="UP001057402"/>
    </source>
</evidence>
<dbReference type="Proteomes" id="UP001057402">
    <property type="component" value="Chromosome 5"/>
</dbReference>
<accession>A0ACB9QRN4</accession>
<name>A0ACB9QRN4_9MYRT</name>
<dbReference type="EMBL" id="CM042884">
    <property type="protein sequence ID" value="KAI4369239.1"/>
    <property type="molecule type" value="Genomic_DNA"/>
</dbReference>
<keyword evidence="2" id="KW-1185">Reference proteome</keyword>
<protein>
    <submittedName>
        <fullName evidence="1">Uncharacterized protein</fullName>
    </submittedName>
</protein>